<dbReference type="InterPro" id="IPR011993">
    <property type="entry name" value="PH-like_dom_sf"/>
</dbReference>
<dbReference type="GO" id="GO:0043409">
    <property type="term" value="P:negative regulation of MAPK cascade"/>
    <property type="evidence" value="ECO:0007669"/>
    <property type="project" value="TreeGrafter"/>
</dbReference>
<feature type="compositionally biased region" description="Low complexity" evidence="1">
    <location>
        <begin position="46"/>
        <end position="59"/>
    </location>
</feature>
<protein>
    <submittedName>
        <fullName evidence="2">(spotted green pufferfish) hypothetical protein</fullName>
    </submittedName>
</protein>
<gene>
    <name evidence="2" type="ORF">GSTENG00032025001</name>
</gene>
<reference evidence="2" key="1">
    <citation type="journal article" date="2004" name="Nature">
        <title>Genome duplication in the teleost fish Tetraodon nigroviridis reveals the early vertebrate proto-karyotype.</title>
        <authorList>
            <person name="Jaillon O."/>
            <person name="Aury J.-M."/>
            <person name="Brunet F."/>
            <person name="Petit J.-L."/>
            <person name="Stange-Thomann N."/>
            <person name="Mauceli E."/>
            <person name="Bouneau L."/>
            <person name="Fischer C."/>
            <person name="Ozouf-Costaz C."/>
            <person name="Bernot A."/>
            <person name="Nicaud S."/>
            <person name="Jaffe D."/>
            <person name="Fisher S."/>
            <person name="Lutfalla G."/>
            <person name="Dossat C."/>
            <person name="Segurens B."/>
            <person name="Dasilva C."/>
            <person name="Salanoubat M."/>
            <person name="Levy M."/>
            <person name="Boudet N."/>
            <person name="Castellano S."/>
            <person name="Anthouard V."/>
            <person name="Jubin C."/>
            <person name="Castelli V."/>
            <person name="Katinka M."/>
            <person name="Vacherie B."/>
            <person name="Biemont C."/>
            <person name="Skalli Z."/>
            <person name="Cattolico L."/>
            <person name="Poulain J."/>
            <person name="De Berardinis V."/>
            <person name="Cruaud C."/>
            <person name="Duprat S."/>
            <person name="Brottier P."/>
            <person name="Coutanceau J.-P."/>
            <person name="Gouzy J."/>
            <person name="Parra G."/>
            <person name="Lardier G."/>
            <person name="Chapple C."/>
            <person name="McKernan K.J."/>
            <person name="McEwan P."/>
            <person name="Bosak S."/>
            <person name="Kellis M."/>
            <person name="Volff J.-N."/>
            <person name="Guigo R."/>
            <person name="Zody M.C."/>
            <person name="Mesirov J."/>
            <person name="Lindblad-Toh K."/>
            <person name="Birren B."/>
            <person name="Nusbaum C."/>
            <person name="Kahn D."/>
            <person name="Robinson-Rechavi M."/>
            <person name="Laudet V."/>
            <person name="Schachter V."/>
            <person name="Quetier F."/>
            <person name="Saurin W."/>
            <person name="Scarpelli C."/>
            <person name="Wincker P."/>
            <person name="Lander E.S."/>
            <person name="Weissenbach J."/>
            <person name="Roest Crollius H."/>
        </authorList>
    </citation>
    <scope>NUCLEOTIDE SEQUENCE [LARGE SCALE GENOMIC DNA]</scope>
</reference>
<sequence length="92" mass="9643">HSDSYARVRAVVMTRDDSSGGWLPLGGGGLSCVTIYKVGRVEDSSSTHSGGSSNNLSPCSPSPSPSPSPSLSPSTVEFHIKGERLKDKLVRK</sequence>
<evidence type="ECO:0000256" key="1">
    <source>
        <dbReference type="SAM" id="MobiDB-lite"/>
    </source>
</evidence>
<dbReference type="Gene3D" id="2.30.29.30">
    <property type="entry name" value="Pleckstrin-homology domain (PH domain)/Phosphotyrosine-binding domain (PTB)"/>
    <property type="match status" value="1"/>
</dbReference>
<evidence type="ECO:0000313" key="2">
    <source>
        <dbReference type="EMBL" id="CAG10403.1"/>
    </source>
</evidence>
<feature type="compositionally biased region" description="Basic and acidic residues" evidence="1">
    <location>
        <begin position="78"/>
        <end position="92"/>
    </location>
</feature>
<feature type="region of interest" description="Disordered" evidence="1">
    <location>
        <begin position="43"/>
        <end position="92"/>
    </location>
</feature>
<dbReference type="SUPFAM" id="SSF50729">
    <property type="entry name" value="PH domain-like"/>
    <property type="match status" value="1"/>
</dbReference>
<feature type="non-terminal residue" evidence="2">
    <location>
        <position position="1"/>
    </location>
</feature>
<proteinExistence type="predicted"/>
<dbReference type="AlphaFoldDB" id="Q4RMH9"/>
<feature type="compositionally biased region" description="Pro residues" evidence="1">
    <location>
        <begin position="60"/>
        <end position="70"/>
    </location>
</feature>
<dbReference type="EMBL" id="CAAE01015019">
    <property type="protein sequence ID" value="CAG10403.1"/>
    <property type="molecule type" value="Genomic_DNA"/>
</dbReference>
<accession>Q4RMH9</accession>
<reference evidence="2" key="2">
    <citation type="submission" date="2004-02" db="EMBL/GenBank/DDBJ databases">
        <authorList>
            <consortium name="Genoscope"/>
            <consortium name="Whitehead Institute Centre for Genome Research"/>
        </authorList>
    </citation>
    <scope>NUCLEOTIDE SEQUENCE</scope>
</reference>
<comment type="caution">
    <text evidence="2">The sequence shown here is derived from an EMBL/GenBank/DDBJ whole genome shotgun (WGS) entry which is preliminary data.</text>
</comment>
<organism evidence="2">
    <name type="scientific">Tetraodon nigroviridis</name>
    <name type="common">Spotted green pufferfish</name>
    <name type="synonym">Chelonodon nigroviridis</name>
    <dbReference type="NCBI Taxonomy" id="99883"/>
    <lineage>
        <taxon>Eukaryota</taxon>
        <taxon>Metazoa</taxon>
        <taxon>Chordata</taxon>
        <taxon>Craniata</taxon>
        <taxon>Vertebrata</taxon>
        <taxon>Euteleostomi</taxon>
        <taxon>Actinopterygii</taxon>
        <taxon>Neopterygii</taxon>
        <taxon>Teleostei</taxon>
        <taxon>Neoteleostei</taxon>
        <taxon>Acanthomorphata</taxon>
        <taxon>Eupercaria</taxon>
        <taxon>Tetraodontiformes</taxon>
        <taxon>Tetradontoidea</taxon>
        <taxon>Tetraodontidae</taxon>
        <taxon>Tetraodon</taxon>
    </lineage>
</organism>
<dbReference type="KEGG" id="tng:GSTEN00032025G001"/>
<dbReference type="PANTHER" id="PTHR11202:SF18">
    <property type="entry name" value="SPROUTY-RELATED, EVH1 DOMAIN-CONTAINING PROTEIN 1"/>
    <property type="match status" value="1"/>
</dbReference>
<dbReference type="GO" id="GO:0019901">
    <property type="term" value="F:protein kinase binding"/>
    <property type="evidence" value="ECO:0007669"/>
    <property type="project" value="TreeGrafter"/>
</dbReference>
<dbReference type="PANTHER" id="PTHR11202">
    <property type="entry name" value="SPROUTY-RELATED, EVH1 DOMAIN-CONTAINING PROTEIN FAMILY MEMBER"/>
    <property type="match status" value="1"/>
</dbReference>
<name>Q4RMH9_TETNG</name>